<dbReference type="InterPro" id="IPR036388">
    <property type="entry name" value="WH-like_DNA-bd_sf"/>
</dbReference>
<dbReference type="InterPro" id="IPR013325">
    <property type="entry name" value="RNA_pol_sigma_r2"/>
</dbReference>
<dbReference type="Proteomes" id="UP000251835">
    <property type="component" value="Unassembled WGS sequence"/>
</dbReference>
<dbReference type="CDD" id="cd06171">
    <property type="entry name" value="Sigma70_r4"/>
    <property type="match status" value="1"/>
</dbReference>
<name>A0A7L4USA7_BALHA</name>
<dbReference type="Pfam" id="PF08281">
    <property type="entry name" value="Sigma70_r4_2"/>
    <property type="match status" value="1"/>
</dbReference>
<dbReference type="Pfam" id="PF04542">
    <property type="entry name" value="Sigma70_r2"/>
    <property type="match status" value="1"/>
</dbReference>
<sequence length="186" mass="21926">MDQDIDILIALCCKNDKKAQQALYNKYASTMFAVCMRYCHSRQDAQDAFQDGFIKVFQHIQSHKRSESIEGWIRRIMVNTCIDKHRKENWIVTDTVEHQYNAQTLNHVTKEDSPVTLPTNEKLIELIQQLPKQYRTVFNMYVLEEYTHQEIANQLQISVSTSKSNLYRARKWLQNAIADENILNNK</sequence>
<dbReference type="InterPro" id="IPR039425">
    <property type="entry name" value="RNA_pol_sigma-70-like"/>
</dbReference>
<evidence type="ECO:0000313" key="8">
    <source>
        <dbReference type="Proteomes" id="UP000251835"/>
    </source>
</evidence>
<dbReference type="Gene3D" id="1.10.10.10">
    <property type="entry name" value="Winged helix-like DNA-binding domain superfamily/Winged helix DNA-binding domain"/>
    <property type="match status" value="1"/>
</dbReference>
<evidence type="ECO:0000256" key="3">
    <source>
        <dbReference type="ARBA" id="ARBA00023082"/>
    </source>
</evidence>
<dbReference type="InterPro" id="IPR013249">
    <property type="entry name" value="RNA_pol_sigma70_r4_t2"/>
</dbReference>
<keyword evidence="3" id="KW-0731">Sigma factor</keyword>
<evidence type="ECO:0000256" key="4">
    <source>
        <dbReference type="ARBA" id="ARBA00023163"/>
    </source>
</evidence>
<keyword evidence="2" id="KW-0805">Transcription regulation</keyword>
<dbReference type="PANTHER" id="PTHR43133:SF46">
    <property type="entry name" value="RNA POLYMERASE SIGMA-70 FACTOR ECF SUBFAMILY"/>
    <property type="match status" value="1"/>
</dbReference>
<organism evidence="7 8">
    <name type="scientific">Balneicella halophila</name>
    <dbReference type="NCBI Taxonomy" id="1537566"/>
    <lineage>
        <taxon>Bacteria</taxon>
        <taxon>Pseudomonadati</taxon>
        <taxon>Bacteroidota</taxon>
        <taxon>Bacteroidia</taxon>
        <taxon>Bacteroidales</taxon>
        <taxon>Balneicellaceae</taxon>
        <taxon>Balneicella</taxon>
    </lineage>
</organism>
<dbReference type="InterPro" id="IPR007627">
    <property type="entry name" value="RNA_pol_sigma70_r2"/>
</dbReference>
<dbReference type="NCBIfam" id="TIGR02937">
    <property type="entry name" value="sigma70-ECF"/>
    <property type="match status" value="1"/>
</dbReference>
<dbReference type="GO" id="GO:0006352">
    <property type="term" value="P:DNA-templated transcription initiation"/>
    <property type="evidence" value="ECO:0007669"/>
    <property type="project" value="InterPro"/>
</dbReference>
<keyword evidence="8" id="KW-1185">Reference proteome</keyword>
<dbReference type="Gene3D" id="1.10.1740.10">
    <property type="match status" value="1"/>
</dbReference>
<dbReference type="GO" id="GO:0016987">
    <property type="term" value="F:sigma factor activity"/>
    <property type="evidence" value="ECO:0007669"/>
    <property type="project" value="UniProtKB-KW"/>
</dbReference>
<reference evidence="7 8" key="1">
    <citation type="submission" date="2018-05" db="EMBL/GenBank/DDBJ databases">
        <title>Genomic Encyclopedia of Type Strains, Phase IV (KMG-IV): sequencing the most valuable type-strain genomes for metagenomic binning, comparative biology and taxonomic classification.</title>
        <authorList>
            <person name="Goeker M."/>
        </authorList>
    </citation>
    <scope>NUCLEOTIDE SEQUENCE [LARGE SCALE GENOMIC DNA]</scope>
    <source>
        <strain evidence="7 8">DSM 28579</strain>
    </source>
</reference>
<evidence type="ECO:0000256" key="1">
    <source>
        <dbReference type="ARBA" id="ARBA00010641"/>
    </source>
</evidence>
<dbReference type="SUPFAM" id="SSF88946">
    <property type="entry name" value="Sigma2 domain of RNA polymerase sigma factors"/>
    <property type="match status" value="1"/>
</dbReference>
<comment type="similarity">
    <text evidence="1">Belongs to the sigma-70 factor family. ECF subfamily.</text>
</comment>
<dbReference type="InterPro" id="IPR014284">
    <property type="entry name" value="RNA_pol_sigma-70_dom"/>
</dbReference>
<dbReference type="PANTHER" id="PTHR43133">
    <property type="entry name" value="RNA POLYMERASE ECF-TYPE SIGMA FACTO"/>
    <property type="match status" value="1"/>
</dbReference>
<feature type="domain" description="RNA polymerase sigma-70 region 2" evidence="5">
    <location>
        <begin position="23"/>
        <end position="90"/>
    </location>
</feature>
<dbReference type="GO" id="GO:0003677">
    <property type="term" value="F:DNA binding"/>
    <property type="evidence" value="ECO:0007669"/>
    <property type="project" value="InterPro"/>
</dbReference>
<gene>
    <name evidence="7" type="ORF">C7377_0124</name>
</gene>
<dbReference type="SUPFAM" id="SSF88659">
    <property type="entry name" value="Sigma3 and sigma4 domains of RNA polymerase sigma factors"/>
    <property type="match status" value="1"/>
</dbReference>
<evidence type="ECO:0000259" key="5">
    <source>
        <dbReference type="Pfam" id="PF04542"/>
    </source>
</evidence>
<evidence type="ECO:0000256" key="2">
    <source>
        <dbReference type="ARBA" id="ARBA00023015"/>
    </source>
</evidence>
<evidence type="ECO:0000313" key="7">
    <source>
        <dbReference type="EMBL" id="PVX51834.1"/>
    </source>
</evidence>
<dbReference type="InterPro" id="IPR013324">
    <property type="entry name" value="RNA_pol_sigma_r3/r4-like"/>
</dbReference>
<accession>A0A7L4USA7</accession>
<proteinExistence type="inferred from homology"/>
<dbReference type="AlphaFoldDB" id="A0A7L4USA7"/>
<evidence type="ECO:0000259" key="6">
    <source>
        <dbReference type="Pfam" id="PF08281"/>
    </source>
</evidence>
<feature type="domain" description="RNA polymerase sigma factor 70 region 4 type 2" evidence="6">
    <location>
        <begin position="121"/>
        <end position="173"/>
    </location>
</feature>
<protein>
    <submittedName>
        <fullName evidence="7">RNA polymerase sigma-70 factor (ECF subfamily)</fullName>
    </submittedName>
</protein>
<keyword evidence="4" id="KW-0804">Transcription</keyword>
<comment type="caution">
    <text evidence="7">The sequence shown here is derived from an EMBL/GenBank/DDBJ whole genome shotgun (WGS) entry which is preliminary data.</text>
</comment>
<dbReference type="EMBL" id="QENZ01000003">
    <property type="protein sequence ID" value="PVX51834.1"/>
    <property type="molecule type" value="Genomic_DNA"/>
</dbReference>